<dbReference type="Proteomes" id="UP000018211">
    <property type="component" value="Unassembled WGS sequence"/>
</dbReference>
<sequence>MKKWLIVLASTGILSGCVFMKPTEAEPDFLKESPRYEVHGLEGWMPGRNIHFGGYAGEIEKGKISGVRDLYFSGPYLEEDDNREVLITHTDSIGNRLSLKYKQYCIIKGFRPPYDEDPKRESIKVTHDPNVGELEFKGKRWYLDQWVLDDRAGNQYRIDSRTIYLNDHIVAEFVMNHWTGGLSEADYVWLKTDASDESKLISAALITYLMTAEPLPCESRLD</sequence>
<protein>
    <recommendedName>
        <fullName evidence="4">Lipoprotein</fullName>
    </recommendedName>
</protein>
<keyword evidence="1" id="KW-0732">Signal</keyword>
<dbReference type="RefSeq" id="WP_022612179.1">
    <property type="nucleotide sequence ID" value="NZ_LK391965.1"/>
</dbReference>
<dbReference type="EMBL" id="CAOF01000120">
    <property type="protein sequence ID" value="CCO47338.1"/>
    <property type="molecule type" value="Genomic_DNA"/>
</dbReference>
<organism evidence="2 3">
    <name type="scientific">Vibrio nigripulchritudo SOn1</name>
    <dbReference type="NCBI Taxonomy" id="1238450"/>
    <lineage>
        <taxon>Bacteria</taxon>
        <taxon>Pseudomonadati</taxon>
        <taxon>Pseudomonadota</taxon>
        <taxon>Gammaproteobacteria</taxon>
        <taxon>Vibrionales</taxon>
        <taxon>Vibrionaceae</taxon>
        <taxon>Vibrio</taxon>
    </lineage>
</organism>
<evidence type="ECO:0000313" key="2">
    <source>
        <dbReference type="EMBL" id="CCO47338.1"/>
    </source>
</evidence>
<reference evidence="2 3" key="1">
    <citation type="journal article" date="2013" name="ISME J.">
        <title>Comparative genomics of pathogenic lineages of Vibrio nigripulchritudo identifies virulence-associated traits.</title>
        <authorList>
            <person name="Goudenege D."/>
            <person name="Labreuche Y."/>
            <person name="Krin E."/>
            <person name="Ansquer D."/>
            <person name="Mangenot S."/>
            <person name="Calteau A."/>
            <person name="Medigue C."/>
            <person name="Mazel D."/>
            <person name="Polz M.F."/>
            <person name="Le Roux F."/>
        </authorList>
    </citation>
    <scope>NUCLEOTIDE SEQUENCE [LARGE SCALE GENOMIC DNA]</scope>
    <source>
        <strain evidence="2 3">SOn1</strain>
    </source>
</reference>
<evidence type="ECO:0000256" key="1">
    <source>
        <dbReference type="SAM" id="SignalP"/>
    </source>
</evidence>
<dbReference type="PROSITE" id="PS51257">
    <property type="entry name" value="PROKAR_LIPOPROTEIN"/>
    <property type="match status" value="1"/>
</dbReference>
<evidence type="ECO:0000313" key="3">
    <source>
        <dbReference type="Proteomes" id="UP000018211"/>
    </source>
</evidence>
<feature type="chain" id="PRO_5043752336" description="Lipoprotein" evidence="1">
    <location>
        <begin position="21"/>
        <end position="222"/>
    </location>
</feature>
<proteinExistence type="predicted"/>
<dbReference type="AlphaFoldDB" id="A0AAV2VSE9"/>
<name>A0AAV2VSE9_9VIBR</name>
<gene>
    <name evidence="2" type="ORF">VIBNISOn1_30029</name>
</gene>
<evidence type="ECO:0008006" key="4">
    <source>
        <dbReference type="Google" id="ProtNLM"/>
    </source>
</evidence>
<comment type="caution">
    <text evidence="2">The sequence shown here is derived from an EMBL/GenBank/DDBJ whole genome shotgun (WGS) entry which is preliminary data.</text>
</comment>
<feature type="signal peptide" evidence="1">
    <location>
        <begin position="1"/>
        <end position="20"/>
    </location>
</feature>
<accession>A0AAV2VSE9</accession>